<comment type="subunit">
    <text evidence="10 11">Homooctamer. Dimer of tetramers.</text>
</comment>
<dbReference type="InterPro" id="IPR000262">
    <property type="entry name" value="FMN-dep_DH"/>
</dbReference>
<evidence type="ECO:0000256" key="1">
    <source>
        <dbReference type="ARBA" id="ARBA00001917"/>
    </source>
</evidence>
<comment type="subcellular location">
    <subcellularLocation>
        <location evidence="11">Cytoplasm</location>
    </subcellularLocation>
</comment>
<feature type="domain" description="FMN-dependent dehydrogenase" evidence="12">
    <location>
        <begin position="166"/>
        <end position="319"/>
    </location>
</feature>
<organism evidence="13 14">
    <name type="scientific">Paenibacillus lutrae</name>
    <dbReference type="NCBI Taxonomy" id="2078573"/>
    <lineage>
        <taxon>Bacteria</taxon>
        <taxon>Bacillati</taxon>
        <taxon>Bacillota</taxon>
        <taxon>Bacilli</taxon>
        <taxon>Bacillales</taxon>
        <taxon>Paenibacillaceae</taxon>
        <taxon>Paenibacillus</taxon>
    </lineage>
</organism>
<dbReference type="CDD" id="cd02811">
    <property type="entry name" value="IDI-2_FMN"/>
    <property type="match status" value="1"/>
</dbReference>
<dbReference type="InterPro" id="IPR011179">
    <property type="entry name" value="IPdP_isomerase"/>
</dbReference>
<evidence type="ECO:0000256" key="11">
    <source>
        <dbReference type="HAMAP-Rule" id="MF_00354"/>
    </source>
</evidence>
<dbReference type="Proteomes" id="UP000490800">
    <property type="component" value="Unassembled WGS sequence"/>
</dbReference>
<feature type="binding site" evidence="11">
    <location>
        <begin position="257"/>
        <end position="259"/>
    </location>
    <ligand>
        <name>FMN</name>
        <dbReference type="ChEBI" id="CHEBI:58210"/>
    </ligand>
</feature>
<evidence type="ECO:0000256" key="2">
    <source>
        <dbReference type="ARBA" id="ARBA00022490"/>
    </source>
</evidence>
<evidence type="ECO:0000256" key="4">
    <source>
        <dbReference type="ARBA" id="ARBA00022643"/>
    </source>
</evidence>
<evidence type="ECO:0000313" key="14">
    <source>
        <dbReference type="Proteomes" id="UP000490800"/>
    </source>
</evidence>
<evidence type="ECO:0000256" key="7">
    <source>
        <dbReference type="ARBA" id="ARBA00022857"/>
    </source>
</evidence>
<keyword evidence="5 11" id="KW-0479">Metal-binding</keyword>
<dbReference type="GO" id="GO:0008299">
    <property type="term" value="P:isoprenoid biosynthetic process"/>
    <property type="evidence" value="ECO:0007669"/>
    <property type="project" value="UniProtKB-UniRule"/>
</dbReference>
<dbReference type="PANTHER" id="PTHR43665:SF1">
    <property type="entry name" value="ISOPENTENYL-DIPHOSPHATE DELTA-ISOMERASE"/>
    <property type="match status" value="1"/>
</dbReference>
<dbReference type="GO" id="GO:0016491">
    <property type="term" value="F:oxidoreductase activity"/>
    <property type="evidence" value="ECO:0007669"/>
    <property type="project" value="InterPro"/>
</dbReference>
<dbReference type="InterPro" id="IPR013785">
    <property type="entry name" value="Aldolase_TIM"/>
</dbReference>
<keyword evidence="4 11" id="KW-0288">FMN</keyword>
<dbReference type="Gene3D" id="3.20.20.70">
    <property type="entry name" value="Aldolase class I"/>
    <property type="match status" value="1"/>
</dbReference>
<keyword evidence="6 11" id="KW-0460">Magnesium</keyword>
<comment type="catalytic activity">
    <reaction evidence="11">
        <text>isopentenyl diphosphate = dimethylallyl diphosphate</text>
        <dbReference type="Rhea" id="RHEA:23284"/>
        <dbReference type="ChEBI" id="CHEBI:57623"/>
        <dbReference type="ChEBI" id="CHEBI:128769"/>
        <dbReference type="EC" id="5.3.3.2"/>
    </reaction>
</comment>
<comment type="cofactor">
    <cofactor evidence="11">
        <name>Mg(2+)</name>
        <dbReference type="ChEBI" id="CHEBI:18420"/>
    </cofactor>
</comment>
<feature type="binding site" evidence="11">
    <location>
        <begin position="61"/>
        <end position="63"/>
    </location>
    <ligand>
        <name>FMN</name>
        <dbReference type="ChEBI" id="CHEBI:58210"/>
    </ligand>
</feature>
<dbReference type="SMART" id="SM01240">
    <property type="entry name" value="IMPDH"/>
    <property type="match status" value="1"/>
</dbReference>
<comment type="caution">
    <text evidence="11">Lacks conserved residue(s) required for the propagation of feature annotation.</text>
</comment>
<name>A0A7X3FIP7_9BACL</name>
<dbReference type="NCBIfam" id="TIGR02151">
    <property type="entry name" value="IPP_isom_2"/>
    <property type="match status" value="1"/>
</dbReference>
<evidence type="ECO:0000259" key="12">
    <source>
        <dbReference type="Pfam" id="PF01070"/>
    </source>
</evidence>
<dbReference type="GO" id="GO:0000287">
    <property type="term" value="F:magnesium ion binding"/>
    <property type="evidence" value="ECO:0007669"/>
    <property type="project" value="UniProtKB-UniRule"/>
</dbReference>
<proteinExistence type="inferred from homology"/>
<comment type="cofactor">
    <cofactor evidence="11">
        <name>NADPH</name>
        <dbReference type="ChEBI" id="CHEBI:57783"/>
    </cofactor>
</comment>
<keyword evidence="3 11" id="KW-0285">Flavoprotein</keyword>
<evidence type="ECO:0000256" key="5">
    <source>
        <dbReference type="ARBA" id="ARBA00022723"/>
    </source>
</evidence>
<keyword evidence="8 11" id="KW-0414">Isoprene biosynthesis</keyword>
<feature type="binding site" evidence="11">
    <location>
        <position position="150"/>
    </location>
    <ligand>
        <name>substrate</name>
    </ligand>
</feature>
<dbReference type="EC" id="5.3.3.2" evidence="11"/>
<dbReference type="HAMAP" id="MF_00354">
    <property type="entry name" value="Idi_2"/>
    <property type="match status" value="1"/>
</dbReference>
<feature type="binding site" evidence="11">
    <location>
        <begin position="278"/>
        <end position="279"/>
    </location>
    <ligand>
        <name>FMN</name>
        <dbReference type="ChEBI" id="CHEBI:58210"/>
    </ligand>
</feature>
<dbReference type="PIRSF" id="PIRSF003314">
    <property type="entry name" value="IPP_isomerase"/>
    <property type="match status" value="1"/>
</dbReference>
<keyword evidence="2 11" id="KW-0963">Cytoplasm</keyword>
<evidence type="ECO:0000256" key="10">
    <source>
        <dbReference type="ARBA" id="ARBA00025810"/>
    </source>
</evidence>
<sequence length="349" mass="37386">MRSSRKMDHVQYALQTGQSGNQGLSDVKLVPNCLPDASTESVALYTTIGELKLSSPIVVNAMTGGADETEAINRELAVAARERGLAMAVGSQMAAIRDPRNESSYKVVRQVNPGGLVFANLGSEANVEQAERAVNMLQADAFQIHLNVMQELIMPEGDRNFHGMLGRIQRIVEALQVPVIVKEVGFGIPRENAAALREAGVQILDVGGSGGTNFAAIENARREVPLSWLNEWGMPTGVTLLEALQVFPKGSVMATGGIRTSEDIVKALVLGASAAGMAGLLLKVLQEEGTAALIERIDELHEGITLMMTALGANRIEELWKRPAVITGSMAQWCAARGIDLTEYGTERK</sequence>
<dbReference type="SUPFAM" id="SSF51395">
    <property type="entry name" value="FMN-linked oxidoreductases"/>
    <property type="match status" value="1"/>
</dbReference>
<evidence type="ECO:0000256" key="6">
    <source>
        <dbReference type="ARBA" id="ARBA00022842"/>
    </source>
</evidence>
<dbReference type="EMBL" id="RHLK01000005">
    <property type="protein sequence ID" value="MVP00062.1"/>
    <property type="molecule type" value="Genomic_DNA"/>
</dbReference>
<keyword evidence="7 11" id="KW-0521">NADP</keyword>
<comment type="function">
    <text evidence="11">Involved in the biosynthesis of isoprenoids. Catalyzes the 1,3-allylic rearrangement of the homoallylic substrate isopentenyl (IPP) to its allylic isomer, dimethylallyl diphosphate (DMAPP).</text>
</comment>
<feature type="binding site" evidence="11">
    <location>
        <position position="91"/>
    </location>
    <ligand>
        <name>FMN</name>
        <dbReference type="ChEBI" id="CHEBI:58210"/>
    </ligand>
</feature>
<comment type="cofactor">
    <cofactor evidence="1 11">
        <name>FMN</name>
        <dbReference type="ChEBI" id="CHEBI:58210"/>
    </cofactor>
</comment>
<feature type="binding site" evidence="11">
    <location>
        <position position="212"/>
    </location>
    <ligand>
        <name>FMN</name>
        <dbReference type="ChEBI" id="CHEBI:58210"/>
    </ligand>
</feature>
<accession>A0A7X3FIP7</accession>
<comment type="caution">
    <text evidence="13">The sequence shown here is derived from an EMBL/GenBank/DDBJ whole genome shotgun (WGS) entry which is preliminary data.</text>
</comment>
<dbReference type="GO" id="GO:0004452">
    <property type="term" value="F:isopentenyl-diphosphate delta-isomerase activity"/>
    <property type="evidence" value="ECO:0007669"/>
    <property type="project" value="UniProtKB-UniRule"/>
</dbReference>
<evidence type="ECO:0000256" key="3">
    <source>
        <dbReference type="ARBA" id="ARBA00022630"/>
    </source>
</evidence>
<feature type="binding site" evidence="11">
    <location>
        <position position="120"/>
    </location>
    <ligand>
        <name>FMN</name>
        <dbReference type="ChEBI" id="CHEBI:58210"/>
    </ligand>
</feature>
<gene>
    <name evidence="11" type="primary">fni</name>
    <name evidence="13" type="ORF">EDM21_11125</name>
</gene>
<dbReference type="GO" id="GO:0070402">
    <property type="term" value="F:NADPH binding"/>
    <property type="evidence" value="ECO:0007669"/>
    <property type="project" value="UniProtKB-UniRule"/>
</dbReference>
<dbReference type="GO" id="GO:0010181">
    <property type="term" value="F:FMN binding"/>
    <property type="evidence" value="ECO:0007669"/>
    <property type="project" value="UniProtKB-UniRule"/>
</dbReference>
<keyword evidence="14" id="KW-1185">Reference proteome</keyword>
<dbReference type="AlphaFoldDB" id="A0A7X3FIP7"/>
<evidence type="ECO:0000256" key="9">
    <source>
        <dbReference type="ARBA" id="ARBA00023235"/>
    </source>
</evidence>
<dbReference type="RefSeq" id="WP_157335515.1">
    <property type="nucleotide sequence ID" value="NZ_RHLK01000005.1"/>
</dbReference>
<feature type="binding site" evidence="11">
    <location>
        <position position="151"/>
    </location>
    <ligand>
        <name>Mg(2+)</name>
        <dbReference type="ChEBI" id="CHEBI:18420"/>
    </ligand>
</feature>
<evidence type="ECO:0000313" key="13">
    <source>
        <dbReference type="EMBL" id="MVP00062.1"/>
    </source>
</evidence>
<dbReference type="OrthoDB" id="9795032at2"/>
<feature type="binding site" evidence="11">
    <location>
        <position position="182"/>
    </location>
    <ligand>
        <name>FMN</name>
        <dbReference type="ChEBI" id="CHEBI:58210"/>
    </ligand>
</feature>
<comment type="similarity">
    <text evidence="11">Belongs to the IPP isomerase type 2 family.</text>
</comment>
<evidence type="ECO:0000256" key="8">
    <source>
        <dbReference type="ARBA" id="ARBA00023229"/>
    </source>
</evidence>
<protein>
    <recommendedName>
        <fullName evidence="11">Isopentenyl-diphosphate delta-isomerase</fullName>
        <shortName evidence="11">IPP isomerase</shortName>
        <ecNumber evidence="11">5.3.3.2</ecNumber>
    </recommendedName>
    <alternativeName>
        <fullName evidence="11">Isopentenyl diphosphate:dimethylallyl diphosphate isomerase</fullName>
    </alternativeName>
    <alternativeName>
        <fullName evidence="11">Isopentenyl pyrophosphate isomerase</fullName>
    </alternativeName>
    <alternativeName>
        <fullName evidence="11">Type 2 isopentenyl diphosphate isomerase</fullName>
        <shortName evidence="11">IDI-2</shortName>
    </alternativeName>
</protein>
<reference evidence="13 14" key="1">
    <citation type="journal article" date="2019" name="Microorganisms">
        <title>Paenibacillus lutrae sp. nov., A Chitinolytic Species Isolated from A River Otter in Castril Natural Park, Granada, Spain.</title>
        <authorList>
            <person name="Rodriguez M."/>
            <person name="Reina J.C."/>
            <person name="Bejar V."/>
            <person name="Llamas I."/>
        </authorList>
    </citation>
    <scope>NUCLEOTIDE SEQUENCE [LARGE SCALE GENOMIC DNA]</scope>
    <source>
        <strain evidence="13 14">N10</strain>
    </source>
</reference>
<keyword evidence="9 11" id="KW-0413">Isomerase</keyword>
<feature type="binding site" evidence="11">
    <location>
        <begin position="5"/>
        <end position="6"/>
    </location>
    <ligand>
        <name>substrate</name>
    </ligand>
</feature>
<dbReference type="PANTHER" id="PTHR43665">
    <property type="entry name" value="ISOPENTENYL-DIPHOSPHATE DELTA-ISOMERASE"/>
    <property type="match status" value="1"/>
</dbReference>
<dbReference type="Pfam" id="PF01070">
    <property type="entry name" value="FMN_dh"/>
    <property type="match status" value="1"/>
</dbReference>
<dbReference type="GO" id="GO:0005737">
    <property type="term" value="C:cytoplasm"/>
    <property type="evidence" value="ECO:0007669"/>
    <property type="project" value="UniProtKB-SubCell"/>
</dbReference>